<dbReference type="SUPFAM" id="SSF111369">
    <property type="entry name" value="HlyD-like secretion proteins"/>
    <property type="match status" value="1"/>
</dbReference>
<sequence length="94" mass="10655">MIACPLEAAQYTFQANLASLAQANATFTNAEINVGYTKIYSPSNGVLGILRLFHWQRQSPFNRTELMPTSAGFFFFRIINQNSIYGRLDFWANP</sequence>
<comment type="caution">
    <text evidence="1">The sequence shown here is derived from an EMBL/GenBank/DDBJ whole genome shotgun (WGS) entry which is preliminary data.</text>
</comment>
<evidence type="ECO:0000313" key="2">
    <source>
        <dbReference type="Proteomes" id="UP000634134"/>
    </source>
</evidence>
<keyword evidence="2" id="KW-1185">Reference proteome</keyword>
<dbReference type="Gene3D" id="2.40.50.100">
    <property type="match status" value="1"/>
</dbReference>
<reference evidence="2" key="1">
    <citation type="submission" date="2023-07" db="EMBL/GenBank/DDBJ databases">
        <title>Dyadobacter sp. nov 'subterranea' isolated from contaminted grondwater.</title>
        <authorList>
            <person name="Szabo I."/>
            <person name="Al-Omari J."/>
            <person name="Szerdahelyi S.G."/>
            <person name="Rado J."/>
        </authorList>
    </citation>
    <scope>NUCLEOTIDE SEQUENCE [LARGE SCALE GENOMIC DNA]</scope>
    <source>
        <strain evidence="2">UP-52</strain>
    </source>
</reference>
<protein>
    <submittedName>
        <fullName evidence="1">Uncharacterized protein</fullName>
    </submittedName>
</protein>
<name>A0ABR9WDR5_9BACT</name>
<evidence type="ECO:0000313" key="1">
    <source>
        <dbReference type="EMBL" id="MBE9463620.1"/>
    </source>
</evidence>
<organism evidence="1 2">
    <name type="scientific">Dyadobacter subterraneus</name>
    <dbReference type="NCBI Taxonomy" id="2773304"/>
    <lineage>
        <taxon>Bacteria</taxon>
        <taxon>Pseudomonadati</taxon>
        <taxon>Bacteroidota</taxon>
        <taxon>Cytophagia</taxon>
        <taxon>Cytophagales</taxon>
        <taxon>Spirosomataceae</taxon>
        <taxon>Dyadobacter</taxon>
    </lineage>
</organism>
<accession>A0ABR9WDR5</accession>
<dbReference type="EMBL" id="JACYGY010000001">
    <property type="protein sequence ID" value="MBE9463620.1"/>
    <property type="molecule type" value="Genomic_DNA"/>
</dbReference>
<proteinExistence type="predicted"/>
<dbReference type="Proteomes" id="UP000634134">
    <property type="component" value="Unassembled WGS sequence"/>
</dbReference>
<gene>
    <name evidence="1" type="ORF">IEE83_17160</name>
</gene>
<dbReference type="RefSeq" id="WP_379992370.1">
    <property type="nucleotide sequence ID" value="NZ_JBHSRU010000009.1"/>
</dbReference>
<dbReference type="Gene3D" id="1.10.287.470">
    <property type="entry name" value="Helix hairpin bin"/>
    <property type="match status" value="1"/>
</dbReference>